<dbReference type="GO" id="GO:0008233">
    <property type="term" value="F:peptidase activity"/>
    <property type="evidence" value="ECO:0007669"/>
    <property type="project" value="UniProtKB-KW"/>
</dbReference>
<protein>
    <submittedName>
        <fullName evidence="8">Site-2 protease family protein</fullName>
    </submittedName>
</protein>
<keyword evidence="2 6" id="KW-0812">Transmembrane</keyword>
<keyword evidence="4 6" id="KW-0472">Membrane</keyword>
<dbReference type="GO" id="GO:0006508">
    <property type="term" value="P:proteolysis"/>
    <property type="evidence" value="ECO:0007669"/>
    <property type="project" value="UniProtKB-KW"/>
</dbReference>
<dbReference type="PANTHER" id="PTHR13325">
    <property type="entry name" value="PROTEASE M50 MEMBRANE-BOUND TRANSCRIPTION FACTOR SITE 2 PROTEASE"/>
    <property type="match status" value="1"/>
</dbReference>
<dbReference type="Pfam" id="PF02163">
    <property type="entry name" value="Peptidase_M50"/>
    <property type="match status" value="1"/>
</dbReference>
<keyword evidence="3 6" id="KW-1133">Transmembrane helix</keyword>
<dbReference type="EMBL" id="JBHSDS010000007">
    <property type="protein sequence ID" value="MFC4359076.1"/>
    <property type="molecule type" value="Genomic_DNA"/>
</dbReference>
<keyword evidence="8" id="KW-0645">Protease</keyword>
<dbReference type="InterPro" id="IPR001193">
    <property type="entry name" value="MBTPS2"/>
</dbReference>
<feature type="domain" description="Peptidase M50" evidence="7">
    <location>
        <begin position="126"/>
        <end position="284"/>
    </location>
</feature>
<evidence type="ECO:0000313" key="9">
    <source>
        <dbReference type="Proteomes" id="UP001595921"/>
    </source>
</evidence>
<dbReference type="AlphaFoldDB" id="A0ABD5PF61"/>
<feature type="transmembrane region" description="Helical" evidence="6">
    <location>
        <begin position="71"/>
        <end position="92"/>
    </location>
</feature>
<dbReference type="GO" id="GO:0012505">
    <property type="term" value="C:endomembrane system"/>
    <property type="evidence" value="ECO:0007669"/>
    <property type="project" value="UniProtKB-SubCell"/>
</dbReference>
<keyword evidence="8" id="KW-0378">Hydrolase</keyword>
<evidence type="ECO:0000256" key="5">
    <source>
        <dbReference type="SAM" id="MobiDB-lite"/>
    </source>
</evidence>
<dbReference type="PANTHER" id="PTHR13325:SF3">
    <property type="entry name" value="MEMBRANE-BOUND TRANSCRIPTION FACTOR SITE-2 PROTEASE"/>
    <property type="match status" value="1"/>
</dbReference>
<organism evidence="8 9">
    <name type="scientific">Halobium salinum</name>
    <dbReference type="NCBI Taxonomy" id="1364940"/>
    <lineage>
        <taxon>Archaea</taxon>
        <taxon>Methanobacteriati</taxon>
        <taxon>Methanobacteriota</taxon>
        <taxon>Stenosarchaea group</taxon>
        <taxon>Halobacteria</taxon>
        <taxon>Halobacteriales</taxon>
        <taxon>Haloferacaceae</taxon>
        <taxon>Halobium</taxon>
    </lineage>
</organism>
<evidence type="ECO:0000259" key="7">
    <source>
        <dbReference type="Pfam" id="PF02163"/>
    </source>
</evidence>
<feature type="compositionally biased region" description="Basic and acidic residues" evidence="5">
    <location>
        <begin position="21"/>
        <end position="30"/>
    </location>
</feature>
<dbReference type="RefSeq" id="WP_267620166.1">
    <property type="nucleotide sequence ID" value="NZ_JAODIW010000004.1"/>
</dbReference>
<feature type="transmembrane region" description="Helical" evidence="6">
    <location>
        <begin position="184"/>
        <end position="206"/>
    </location>
</feature>
<evidence type="ECO:0000256" key="3">
    <source>
        <dbReference type="ARBA" id="ARBA00022989"/>
    </source>
</evidence>
<dbReference type="InterPro" id="IPR008915">
    <property type="entry name" value="Peptidase_M50"/>
</dbReference>
<feature type="region of interest" description="Disordered" evidence="5">
    <location>
        <begin position="1"/>
        <end position="30"/>
    </location>
</feature>
<evidence type="ECO:0000313" key="8">
    <source>
        <dbReference type="EMBL" id="MFC4359076.1"/>
    </source>
</evidence>
<evidence type="ECO:0000256" key="4">
    <source>
        <dbReference type="ARBA" id="ARBA00023136"/>
    </source>
</evidence>
<feature type="transmembrane region" description="Helical" evidence="6">
    <location>
        <begin position="113"/>
        <end position="135"/>
    </location>
</feature>
<feature type="compositionally biased region" description="Basic and acidic residues" evidence="5">
    <location>
        <begin position="1"/>
        <end position="14"/>
    </location>
</feature>
<feature type="transmembrane region" description="Helical" evidence="6">
    <location>
        <begin position="296"/>
        <end position="318"/>
    </location>
</feature>
<reference evidence="8 9" key="1">
    <citation type="journal article" date="2019" name="Int. J. Syst. Evol. Microbiol.">
        <title>The Global Catalogue of Microorganisms (GCM) 10K type strain sequencing project: providing services to taxonomists for standard genome sequencing and annotation.</title>
        <authorList>
            <consortium name="The Broad Institute Genomics Platform"/>
            <consortium name="The Broad Institute Genome Sequencing Center for Infectious Disease"/>
            <person name="Wu L."/>
            <person name="Ma J."/>
        </authorList>
    </citation>
    <scope>NUCLEOTIDE SEQUENCE [LARGE SCALE GENOMIC DNA]</scope>
    <source>
        <strain evidence="8 9">CGMCC 1.12553</strain>
    </source>
</reference>
<evidence type="ECO:0000256" key="1">
    <source>
        <dbReference type="ARBA" id="ARBA00004127"/>
    </source>
</evidence>
<accession>A0ABD5PF61</accession>
<dbReference type="Proteomes" id="UP001595921">
    <property type="component" value="Unassembled WGS sequence"/>
</dbReference>
<comment type="caution">
    <text evidence="8">The sequence shown here is derived from an EMBL/GenBank/DDBJ whole genome shotgun (WGS) entry which is preliminary data.</text>
</comment>
<evidence type="ECO:0000256" key="6">
    <source>
        <dbReference type="SAM" id="Phobius"/>
    </source>
</evidence>
<keyword evidence="9" id="KW-1185">Reference proteome</keyword>
<feature type="transmembrane region" description="Helical" evidence="6">
    <location>
        <begin position="155"/>
        <end position="172"/>
    </location>
</feature>
<evidence type="ECO:0000256" key="2">
    <source>
        <dbReference type="ARBA" id="ARBA00022692"/>
    </source>
</evidence>
<sequence length="319" mass="32937">MSDDSRSAPGDDVRSVGGAGRDAKTGRDAECGSDRLPWVRASATTLYLRTTAVERRGAATASAAWDRWHDLAVRLLLLAQVVALGGTGLLAWRAVGLRGRSTPALADLIAPETLAGLPLVAVAPFVVAALLVATVVHEGGHALACHRGGVRVREAGVALFLGVLPLAAYVLPDGLAEASDRVRLRVLAAGVANNFAVALAAGLVLLSPLTAAPTEVYHTYFGWTLAEIPESVTVVAVADLDALTNLAFWTALLNAKLGLLNALPLAGLDGGRALSILLGRAEARLGLPVYTRLNGALVSLVGAVSLWLLLLTVVGPFLP</sequence>
<gene>
    <name evidence="8" type="ORF">ACFO0N_14090</name>
</gene>
<comment type="subcellular location">
    <subcellularLocation>
        <location evidence="1">Endomembrane system</location>
        <topology evidence="1">Multi-pass membrane protein</topology>
    </subcellularLocation>
</comment>
<proteinExistence type="predicted"/>
<name>A0ABD5PF61_9EURY</name>